<feature type="binding site" evidence="11">
    <location>
        <position position="86"/>
    </location>
    <ligand>
        <name>glycerol</name>
        <dbReference type="ChEBI" id="CHEBI:17754"/>
    </ligand>
</feature>
<dbReference type="EMBL" id="CP002403">
    <property type="protein sequence ID" value="ADU22809.1"/>
    <property type="molecule type" value="Genomic_DNA"/>
</dbReference>
<evidence type="ECO:0000259" key="14">
    <source>
        <dbReference type="Pfam" id="PF02782"/>
    </source>
</evidence>
<dbReference type="SUPFAM" id="SSF53067">
    <property type="entry name" value="Actin-like ATPase domain"/>
    <property type="match status" value="2"/>
</dbReference>
<dbReference type="FunFam" id="3.30.420.40:FF:000007">
    <property type="entry name" value="Glycerol kinase"/>
    <property type="match status" value="1"/>
</dbReference>
<feature type="binding site" evidence="11">
    <location>
        <position position="12"/>
    </location>
    <ligand>
        <name>ATP</name>
        <dbReference type="ChEBI" id="CHEBI:30616"/>
    </ligand>
</feature>
<keyword evidence="5 11" id="KW-0418">Kinase</keyword>
<dbReference type="HAMAP" id="MF_00186">
    <property type="entry name" value="Glycerol_kin"/>
    <property type="match status" value="1"/>
</dbReference>
<dbReference type="GO" id="GO:0005829">
    <property type="term" value="C:cytosol"/>
    <property type="evidence" value="ECO:0007669"/>
    <property type="project" value="TreeGrafter"/>
</dbReference>
<feature type="binding site" evidence="11">
    <location>
        <position position="85"/>
    </location>
    <ligand>
        <name>glycerol</name>
        <dbReference type="ChEBI" id="CHEBI:17754"/>
    </ligand>
</feature>
<feature type="domain" description="Carbohydrate kinase FGGY N-terminal" evidence="13">
    <location>
        <begin position="4"/>
        <end position="253"/>
    </location>
</feature>
<evidence type="ECO:0000256" key="9">
    <source>
        <dbReference type="ARBA" id="ARBA00054633"/>
    </source>
</evidence>
<evidence type="ECO:0000256" key="12">
    <source>
        <dbReference type="RuleBase" id="RU003733"/>
    </source>
</evidence>
<dbReference type="KEGG" id="ral:Rumal_2329"/>
<organism evidence="15 16">
    <name type="scientific">Ruminococcus albus (strain ATCC 27210 / DSM 20455 / JCM 14654 / NCDO 2250 / 7)</name>
    <dbReference type="NCBI Taxonomy" id="697329"/>
    <lineage>
        <taxon>Bacteria</taxon>
        <taxon>Bacillati</taxon>
        <taxon>Bacillota</taxon>
        <taxon>Clostridia</taxon>
        <taxon>Eubacteriales</taxon>
        <taxon>Oscillospiraceae</taxon>
        <taxon>Ruminococcus</taxon>
    </lineage>
</organism>
<feature type="domain" description="Carbohydrate kinase FGGY C-terminal" evidence="14">
    <location>
        <begin position="263"/>
        <end position="448"/>
    </location>
</feature>
<dbReference type="PROSITE" id="PS00933">
    <property type="entry name" value="FGGY_KINASES_1"/>
    <property type="match status" value="1"/>
</dbReference>
<dbReference type="CDD" id="cd07786">
    <property type="entry name" value="FGGY_EcGK_like"/>
    <property type="match status" value="1"/>
</dbReference>
<dbReference type="InterPro" id="IPR018484">
    <property type="entry name" value="FGGY_N"/>
</dbReference>
<dbReference type="RefSeq" id="WP_013498944.1">
    <property type="nucleotide sequence ID" value="NC_014833.1"/>
</dbReference>
<feature type="binding site" evidence="11">
    <location>
        <position position="137"/>
    </location>
    <ligand>
        <name>sn-glycerol 3-phosphate</name>
        <dbReference type="ChEBI" id="CHEBI:57597"/>
    </ligand>
</feature>
<feature type="binding site" evidence="11">
    <location>
        <position position="411"/>
    </location>
    <ligand>
        <name>ATP</name>
        <dbReference type="ChEBI" id="CHEBI:30616"/>
    </ligand>
</feature>
<evidence type="ECO:0000256" key="4">
    <source>
        <dbReference type="ARBA" id="ARBA00022741"/>
    </source>
</evidence>
<dbReference type="InterPro" id="IPR043129">
    <property type="entry name" value="ATPase_NBD"/>
</dbReference>
<evidence type="ECO:0000313" key="16">
    <source>
        <dbReference type="Proteomes" id="UP000006919"/>
    </source>
</evidence>
<dbReference type="NCBIfam" id="TIGR01311">
    <property type="entry name" value="glycerol_kin"/>
    <property type="match status" value="1"/>
</dbReference>
<feature type="binding site" evidence="11">
    <location>
        <position position="137"/>
    </location>
    <ligand>
        <name>glycerol</name>
        <dbReference type="ChEBI" id="CHEBI:17754"/>
    </ligand>
</feature>
<sequence>MKKYILSLDQGTTSSRAVLFDRNGAKVFSAQYEFPQIFPKAGWVEHDPKDILDSQLRAVNDCTSYLTANGEDISEIAAIGVTNQRETTMIWDKNTGEPVYNAIVWQCRRTAETCSRFAEQGLEKFFRSKTGLLIDPYFSATKIKWIFDNVEGVREKAQRGELLFGTVDTWLIWNLTGRKVHATDYTNASRTMLFNIHTLQWDKEILGLLGIPENILPDVRDSSGDFGITDKSLIGAEIPICGCAGDQQAALFGQCCFLKGDVKNTYGTGGFLLMNTGDECVESANGLLTTIAWGIGGKVTYALEGSVFVSGAVIKWLRDELCIISTAEETAAIAESVPDNGGVYFVPAFVGLGTPYWDSDARGVICGLTRGSGRAHIVRAALEAIAYQTADVIKAMEEDTSALGLIKVDGGASQNDFLMQFQADILGRSMIRPRNIESTAAGAAFLAGLHCGMWQNREDLNRISQKFREFIPAMTDDKRKELIGGWKKAVGRSIIKADENR</sequence>
<feature type="binding site" evidence="11">
    <location>
        <position position="12"/>
    </location>
    <ligand>
        <name>sn-glycerol 3-phosphate</name>
        <dbReference type="ChEBI" id="CHEBI:57597"/>
    </ligand>
</feature>
<accession>E6UDC6</accession>
<feature type="binding site" evidence="11">
    <location>
        <position position="246"/>
    </location>
    <ligand>
        <name>sn-glycerol 3-phosphate</name>
        <dbReference type="ChEBI" id="CHEBI:57597"/>
    </ligand>
</feature>
<dbReference type="InterPro" id="IPR018485">
    <property type="entry name" value="FGGY_C"/>
</dbReference>
<comment type="similarity">
    <text evidence="2 11 12">Belongs to the FGGY kinase family.</text>
</comment>
<keyword evidence="6 11" id="KW-0319">Glycerol metabolism</keyword>
<dbReference type="UniPathway" id="UPA00618">
    <property type="reaction ID" value="UER00672"/>
</dbReference>
<feature type="binding site" evidence="11">
    <location>
        <position position="411"/>
    </location>
    <ligand>
        <name>ADP</name>
        <dbReference type="ChEBI" id="CHEBI:456216"/>
    </ligand>
</feature>
<dbReference type="eggNOG" id="COG0554">
    <property type="taxonomic scope" value="Bacteria"/>
</dbReference>
<keyword evidence="3 11" id="KW-0808">Transferase</keyword>
<dbReference type="PROSITE" id="PS00445">
    <property type="entry name" value="FGGY_KINASES_2"/>
    <property type="match status" value="1"/>
</dbReference>
<dbReference type="STRING" id="697329.Rumal_2329"/>
<feature type="binding site" evidence="11">
    <location>
        <position position="247"/>
    </location>
    <ligand>
        <name>glycerol</name>
        <dbReference type="ChEBI" id="CHEBI:17754"/>
    </ligand>
</feature>
<feature type="binding site" evidence="11">
    <location>
        <position position="415"/>
    </location>
    <ligand>
        <name>ADP</name>
        <dbReference type="ChEBI" id="CHEBI:456216"/>
    </ligand>
</feature>
<comment type="activity regulation">
    <text evidence="11">Activated by phosphorylation and inhibited by fructose 1,6-bisphosphate (FBP).</text>
</comment>
<comment type="subunit">
    <text evidence="10 11">Homotetramer and homodimer (in equilibrium).</text>
</comment>
<dbReference type="GO" id="GO:0005524">
    <property type="term" value="F:ATP binding"/>
    <property type="evidence" value="ECO:0007669"/>
    <property type="project" value="UniProtKB-UniRule"/>
</dbReference>
<reference evidence="15 16" key="1">
    <citation type="journal article" date="2011" name="J. Bacteriol.">
        <title>Complete genome of the cellulolytic ruminal bacterium Ruminococcus albus 7.</title>
        <authorList>
            <person name="Suen G."/>
            <person name="Stevenson D.M."/>
            <person name="Bruce D.C."/>
            <person name="Chertkov O."/>
            <person name="Copeland A."/>
            <person name="Cheng J.F."/>
            <person name="Detter C."/>
            <person name="Detter J.C."/>
            <person name="Goodwin L.A."/>
            <person name="Han C.S."/>
            <person name="Hauser L.J."/>
            <person name="Ivanova N.N."/>
            <person name="Kyrpides N.C."/>
            <person name="Land M.L."/>
            <person name="Lapidus A."/>
            <person name="Lucas S."/>
            <person name="Ovchinnikova G."/>
            <person name="Pitluck S."/>
            <person name="Tapia R."/>
            <person name="Woyke T."/>
            <person name="Boyum J."/>
            <person name="Mead D."/>
            <person name="Weimer P.J."/>
        </authorList>
    </citation>
    <scope>NUCLEOTIDE SEQUENCE [LARGE SCALE GENOMIC DNA]</scope>
    <source>
        <strain evidence="16">ATCC 27210 / DSM 20455 / JCM 14654 / NCDO 2250 / 7</strain>
    </source>
</reference>
<dbReference type="AlphaFoldDB" id="E6UDC6"/>
<dbReference type="GO" id="GO:0004370">
    <property type="term" value="F:glycerol kinase activity"/>
    <property type="evidence" value="ECO:0007669"/>
    <property type="project" value="UniProtKB-UniRule"/>
</dbReference>
<feature type="binding site" evidence="11">
    <location>
        <position position="86"/>
    </location>
    <ligand>
        <name>sn-glycerol 3-phosphate</name>
        <dbReference type="ChEBI" id="CHEBI:57597"/>
    </ligand>
</feature>
<feature type="binding site" evidence="11">
    <location>
        <position position="85"/>
    </location>
    <ligand>
        <name>sn-glycerol 3-phosphate</name>
        <dbReference type="ChEBI" id="CHEBI:57597"/>
    </ligand>
</feature>
<dbReference type="HOGENOM" id="CLU_009281_2_3_9"/>
<comment type="pathway">
    <text evidence="1 11">Polyol metabolism; glycerol degradation via glycerol kinase pathway; sn-glycerol 3-phosphate from glycerol: step 1/1.</text>
</comment>
<feature type="binding site" evidence="11">
    <location>
        <position position="311"/>
    </location>
    <ligand>
        <name>ADP</name>
        <dbReference type="ChEBI" id="CHEBI:456216"/>
    </ligand>
</feature>
<evidence type="ECO:0000256" key="6">
    <source>
        <dbReference type="ARBA" id="ARBA00022798"/>
    </source>
</evidence>
<evidence type="ECO:0000256" key="1">
    <source>
        <dbReference type="ARBA" id="ARBA00005190"/>
    </source>
</evidence>
<dbReference type="NCBIfam" id="NF000756">
    <property type="entry name" value="PRK00047.1"/>
    <property type="match status" value="1"/>
</dbReference>
<feature type="binding site" evidence="11">
    <location>
        <position position="246"/>
    </location>
    <ligand>
        <name>glycerol</name>
        <dbReference type="ChEBI" id="CHEBI:17754"/>
    </ligand>
</feature>
<dbReference type="FunFam" id="3.30.420.40:FF:000008">
    <property type="entry name" value="Glycerol kinase"/>
    <property type="match status" value="1"/>
</dbReference>
<dbReference type="GO" id="GO:0006072">
    <property type="term" value="P:glycerol-3-phosphate metabolic process"/>
    <property type="evidence" value="ECO:0007669"/>
    <property type="project" value="InterPro"/>
</dbReference>
<evidence type="ECO:0000256" key="2">
    <source>
        <dbReference type="ARBA" id="ARBA00009156"/>
    </source>
</evidence>
<keyword evidence="4 11" id="KW-0547">Nucleotide-binding</keyword>
<evidence type="ECO:0000256" key="7">
    <source>
        <dbReference type="ARBA" id="ARBA00022840"/>
    </source>
</evidence>
<feature type="binding site" evidence="11">
    <location>
        <position position="311"/>
    </location>
    <ligand>
        <name>ATP</name>
        <dbReference type="ChEBI" id="CHEBI:30616"/>
    </ligand>
</feature>
<evidence type="ECO:0000256" key="8">
    <source>
        <dbReference type="ARBA" id="ARBA00052101"/>
    </source>
</evidence>
<comment type="catalytic activity">
    <reaction evidence="8 11">
        <text>glycerol + ATP = sn-glycerol 3-phosphate + ADP + H(+)</text>
        <dbReference type="Rhea" id="RHEA:21644"/>
        <dbReference type="ChEBI" id="CHEBI:15378"/>
        <dbReference type="ChEBI" id="CHEBI:17754"/>
        <dbReference type="ChEBI" id="CHEBI:30616"/>
        <dbReference type="ChEBI" id="CHEBI:57597"/>
        <dbReference type="ChEBI" id="CHEBI:456216"/>
        <dbReference type="EC" id="2.7.1.30"/>
    </reaction>
</comment>
<dbReference type="Pfam" id="PF00370">
    <property type="entry name" value="FGGY_N"/>
    <property type="match status" value="1"/>
</dbReference>
<evidence type="ECO:0000256" key="10">
    <source>
        <dbReference type="ARBA" id="ARBA00063665"/>
    </source>
</evidence>
<keyword evidence="7 11" id="KW-0067">ATP-binding</keyword>
<evidence type="ECO:0000313" key="15">
    <source>
        <dbReference type="EMBL" id="ADU22809.1"/>
    </source>
</evidence>
<feature type="binding site" evidence="11">
    <location>
        <position position="268"/>
    </location>
    <ligand>
        <name>ATP</name>
        <dbReference type="ChEBI" id="CHEBI:30616"/>
    </ligand>
</feature>
<protein>
    <recommendedName>
        <fullName evidence="11">Glycerol kinase</fullName>
        <ecNumber evidence="11">2.7.1.30</ecNumber>
    </recommendedName>
    <alternativeName>
        <fullName evidence="11">ATP:glycerol 3-phosphotransferase</fullName>
    </alternativeName>
    <alternativeName>
        <fullName evidence="11">Glycerokinase</fullName>
        <shortName evidence="11">GK</shortName>
    </alternativeName>
</protein>
<feature type="binding site" evidence="11">
    <location>
        <position position="16"/>
    </location>
    <ligand>
        <name>ADP</name>
        <dbReference type="ChEBI" id="CHEBI:456216"/>
    </ligand>
</feature>
<dbReference type="Pfam" id="PF02782">
    <property type="entry name" value="FGGY_C"/>
    <property type="match status" value="1"/>
</dbReference>
<feature type="binding site" evidence="11">
    <location>
        <position position="14"/>
    </location>
    <ligand>
        <name>ATP</name>
        <dbReference type="ChEBI" id="CHEBI:30616"/>
    </ligand>
</feature>
<dbReference type="GO" id="GO:0019563">
    <property type="term" value="P:glycerol catabolic process"/>
    <property type="evidence" value="ECO:0007669"/>
    <property type="project" value="UniProtKB-UniRule"/>
</dbReference>
<comment type="caution">
    <text evidence="11">Lacks conserved residue(s) required for the propagation of feature annotation.</text>
</comment>
<feature type="binding site" evidence="11">
    <location>
        <position position="12"/>
    </location>
    <ligand>
        <name>ADP</name>
        <dbReference type="ChEBI" id="CHEBI:456216"/>
    </ligand>
</feature>
<dbReference type="PANTHER" id="PTHR10196:SF69">
    <property type="entry name" value="GLYCEROL KINASE"/>
    <property type="match status" value="1"/>
</dbReference>
<dbReference type="InterPro" id="IPR018483">
    <property type="entry name" value="Carb_kinase_FGGY_CS"/>
</dbReference>
<proteinExistence type="inferred from homology"/>
<gene>
    <name evidence="11" type="primary">glpK</name>
    <name evidence="15" type="ordered locus">Rumal_2329</name>
</gene>
<dbReference type="PANTHER" id="PTHR10196">
    <property type="entry name" value="SUGAR KINASE"/>
    <property type="match status" value="1"/>
</dbReference>
<dbReference type="OrthoDB" id="9805576at2"/>
<dbReference type="EC" id="2.7.1.30" evidence="11"/>
<name>E6UDC6_RUMA7</name>
<feature type="binding site" evidence="11">
    <location>
        <position position="268"/>
    </location>
    <ligand>
        <name>ADP</name>
        <dbReference type="ChEBI" id="CHEBI:456216"/>
    </ligand>
</feature>
<dbReference type="Gene3D" id="3.30.420.40">
    <property type="match status" value="2"/>
</dbReference>
<evidence type="ECO:0000259" key="13">
    <source>
        <dbReference type="Pfam" id="PF00370"/>
    </source>
</evidence>
<dbReference type="InterPro" id="IPR000577">
    <property type="entry name" value="Carb_kinase_FGGY"/>
</dbReference>
<comment type="function">
    <text evidence="9 11">Key enzyme in the regulation of glycerol uptake and metabolism. Catalyzes the phosphorylation of glycerol to yield sn-glycerol 3-phosphate.</text>
</comment>
<evidence type="ECO:0000256" key="3">
    <source>
        <dbReference type="ARBA" id="ARBA00022679"/>
    </source>
</evidence>
<dbReference type="PIRSF" id="PIRSF000538">
    <property type="entry name" value="GlpK"/>
    <property type="match status" value="1"/>
</dbReference>
<feature type="binding site" evidence="11">
    <location>
        <position position="13"/>
    </location>
    <ligand>
        <name>ATP</name>
        <dbReference type="ChEBI" id="CHEBI:30616"/>
    </ligand>
</feature>
<dbReference type="InterPro" id="IPR005999">
    <property type="entry name" value="Glycerol_kin"/>
</dbReference>
<dbReference type="Proteomes" id="UP000006919">
    <property type="component" value="Chromosome"/>
</dbReference>
<evidence type="ECO:0000256" key="11">
    <source>
        <dbReference type="HAMAP-Rule" id="MF_00186"/>
    </source>
</evidence>
<evidence type="ECO:0000256" key="5">
    <source>
        <dbReference type="ARBA" id="ARBA00022777"/>
    </source>
</evidence>